<keyword evidence="3" id="KW-1185">Reference proteome</keyword>
<keyword evidence="1" id="KW-0812">Transmembrane</keyword>
<reference evidence="2 3" key="1">
    <citation type="submission" date="2021-03" db="EMBL/GenBank/DDBJ databases">
        <authorList>
            <person name="Stanton E."/>
        </authorList>
    </citation>
    <scope>NUCLEOTIDE SEQUENCE [LARGE SCALE GENOMIC DNA]</scope>
    <source>
        <strain evidence="2 3">2020EL-00037</strain>
    </source>
</reference>
<feature type="transmembrane region" description="Helical" evidence="1">
    <location>
        <begin position="181"/>
        <end position="201"/>
    </location>
</feature>
<feature type="transmembrane region" description="Helical" evidence="1">
    <location>
        <begin position="207"/>
        <end position="228"/>
    </location>
</feature>
<keyword evidence="1" id="KW-1133">Transmembrane helix</keyword>
<name>A0AAP2BIN2_KLEOX</name>
<sequence>MMKGWILTFSETKECIAEAIRYPILSKNTLFVSVLSVFAFVTCWLTLSGVKGELRPTASLTIFGSYFLFVVSAVSWSFKMREAQHLIMKVIVLCFIAIISLWNYIGNGMLAIILDVIFHEPQRSLVTAEVFIALSDMITNTAIVSLWPGFYWLSLSVILLAQFRQRANITKGVFNRLMINLPVWIMQVFVFALLGIMLLLMSPLTQLPVLIAPLLTVWNSVFIFLVIVRVENGTPPATVIDQIARVKLTLRK</sequence>
<evidence type="ECO:0000313" key="2">
    <source>
        <dbReference type="EMBL" id="MBQ0600917.1"/>
    </source>
</evidence>
<protein>
    <submittedName>
        <fullName evidence="2">Uncharacterized protein</fullName>
    </submittedName>
</protein>
<keyword evidence="1" id="KW-0472">Membrane</keyword>
<gene>
    <name evidence="2" type="ORF">J7S78_14050</name>
</gene>
<dbReference type="RefSeq" id="WP_210846318.1">
    <property type="nucleotide sequence ID" value="NZ_JAGKON010000013.1"/>
</dbReference>
<evidence type="ECO:0000256" key="1">
    <source>
        <dbReference type="SAM" id="Phobius"/>
    </source>
</evidence>
<comment type="caution">
    <text evidence="2">The sequence shown here is derived from an EMBL/GenBank/DDBJ whole genome shotgun (WGS) entry which is preliminary data.</text>
</comment>
<proteinExistence type="predicted"/>
<dbReference type="AlphaFoldDB" id="A0AAP2BIN2"/>
<organism evidence="2 3">
    <name type="scientific">Klebsiella oxytoca</name>
    <dbReference type="NCBI Taxonomy" id="571"/>
    <lineage>
        <taxon>Bacteria</taxon>
        <taxon>Pseudomonadati</taxon>
        <taxon>Pseudomonadota</taxon>
        <taxon>Gammaproteobacteria</taxon>
        <taxon>Enterobacterales</taxon>
        <taxon>Enterobacteriaceae</taxon>
        <taxon>Klebsiella/Raoultella group</taxon>
        <taxon>Klebsiella</taxon>
    </lineage>
</organism>
<dbReference type="Proteomes" id="UP000673434">
    <property type="component" value="Unassembled WGS sequence"/>
</dbReference>
<feature type="transmembrane region" description="Helical" evidence="1">
    <location>
        <begin position="138"/>
        <end position="161"/>
    </location>
</feature>
<feature type="transmembrane region" description="Helical" evidence="1">
    <location>
        <begin position="90"/>
        <end position="118"/>
    </location>
</feature>
<feature type="transmembrane region" description="Helical" evidence="1">
    <location>
        <begin position="59"/>
        <end position="78"/>
    </location>
</feature>
<dbReference type="EMBL" id="JAGKON010000013">
    <property type="protein sequence ID" value="MBQ0600917.1"/>
    <property type="molecule type" value="Genomic_DNA"/>
</dbReference>
<evidence type="ECO:0000313" key="3">
    <source>
        <dbReference type="Proteomes" id="UP000673434"/>
    </source>
</evidence>
<feature type="transmembrane region" description="Helical" evidence="1">
    <location>
        <begin position="30"/>
        <end position="47"/>
    </location>
</feature>
<accession>A0AAP2BIN2</accession>